<keyword evidence="7" id="KW-0808">Transferase</keyword>
<dbReference type="Proteomes" id="UP001409291">
    <property type="component" value="Unassembled WGS sequence"/>
</dbReference>
<dbReference type="PANTHER" id="PTHR46577">
    <property type="entry name" value="HTH-TYPE TRANSCRIPTIONAL REGULATORY PROTEIN GABR"/>
    <property type="match status" value="1"/>
</dbReference>
<keyword evidence="2" id="KW-0663">Pyridoxal phosphate</keyword>
<dbReference type="InterPro" id="IPR051446">
    <property type="entry name" value="HTH_trans_reg/aminotransferase"/>
</dbReference>
<reference evidence="7 8" key="1">
    <citation type="submission" date="2024-04" db="EMBL/GenBank/DDBJ databases">
        <title>WGS of bacteria from Torrens River.</title>
        <authorList>
            <person name="Wyrsch E.R."/>
            <person name="Drigo B."/>
        </authorList>
    </citation>
    <scope>NUCLEOTIDE SEQUENCE [LARGE SCALE GENOMIC DNA]</scope>
    <source>
        <strain evidence="7 8">TWI391</strain>
    </source>
</reference>
<dbReference type="InterPro" id="IPR004839">
    <property type="entry name" value="Aminotransferase_I/II_large"/>
</dbReference>
<feature type="domain" description="HTH gntR-type" evidence="6">
    <location>
        <begin position="21"/>
        <end position="89"/>
    </location>
</feature>
<dbReference type="Gene3D" id="3.40.640.10">
    <property type="entry name" value="Type I PLP-dependent aspartate aminotransferase-like (Major domain)"/>
    <property type="match status" value="1"/>
</dbReference>
<evidence type="ECO:0000259" key="6">
    <source>
        <dbReference type="PROSITE" id="PS50949"/>
    </source>
</evidence>
<dbReference type="CDD" id="cd00609">
    <property type="entry name" value="AAT_like"/>
    <property type="match status" value="1"/>
</dbReference>
<dbReference type="RefSeq" id="WP_346582595.1">
    <property type="nucleotide sequence ID" value="NZ_JBDJLH010000001.1"/>
</dbReference>
<evidence type="ECO:0000256" key="4">
    <source>
        <dbReference type="ARBA" id="ARBA00023125"/>
    </source>
</evidence>
<protein>
    <submittedName>
        <fullName evidence="7">PLP-dependent aminotransferase family protein</fullName>
    </submittedName>
</protein>
<dbReference type="InterPro" id="IPR000524">
    <property type="entry name" value="Tscrpt_reg_HTH_GntR"/>
</dbReference>
<dbReference type="PROSITE" id="PS50949">
    <property type="entry name" value="HTH_GNTR"/>
    <property type="match status" value="1"/>
</dbReference>
<dbReference type="EMBL" id="JBDJNQ010000011">
    <property type="protein sequence ID" value="MEN5379742.1"/>
    <property type="molecule type" value="Genomic_DNA"/>
</dbReference>
<evidence type="ECO:0000256" key="3">
    <source>
        <dbReference type="ARBA" id="ARBA00023015"/>
    </source>
</evidence>
<keyword evidence="8" id="KW-1185">Reference proteome</keyword>
<comment type="similarity">
    <text evidence="1">In the C-terminal section; belongs to the class-I pyridoxal-phosphate-dependent aminotransferase family.</text>
</comment>
<dbReference type="Pfam" id="PF00155">
    <property type="entry name" value="Aminotran_1_2"/>
    <property type="match status" value="1"/>
</dbReference>
<evidence type="ECO:0000313" key="7">
    <source>
        <dbReference type="EMBL" id="MEN5379742.1"/>
    </source>
</evidence>
<keyword evidence="7" id="KW-0032">Aminotransferase</keyword>
<dbReference type="InterPro" id="IPR036388">
    <property type="entry name" value="WH-like_DNA-bd_sf"/>
</dbReference>
<dbReference type="SUPFAM" id="SSF46785">
    <property type="entry name" value="Winged helix' DNA-binding domain"/>
    <property type="match status" value="1"/>
</dbReference>
<dbReference type="Pfam" id="PF00392">
    <property type="entry name" value="GntR"/>
    <property type="match status" value="1"/>
</dbReference>
<organism evidence="7 8">
    <name type="scientific">Sphingobacterium kitahiroshimense</name>
    <dbReference type="NCBI Taxonomy" id="470446"/>
    <lineage>
        <taxon>Bacteria</taxon>
        <taxon>Pseudomonadati</taxon>
        <taxon>Bacteroidota</taxon>
        <taxon>Sphingobacteriia</taxon>
        <taxon>Sphingobacteriales</taxon>
        <taxon>Sphingobacteriaceae</taxon>
        <taxon>Sphingobacterium</taxon>
    </lineage>
</organism>
<dbReference type="PANTHER" id="PTHR46577:SF1">
    <property type="entry name" value="HTH-TYPE TRANSCRIPTIONAL REGULATORY PROTEIN GABR"/>
    <property type="match status" value="1"/>
</dbReference>
<proteinExistence type="inferred from homology"/>
<gene>
    <name evidence="7" type="ORF">ABE541_20920</name>
</gene>
<keyword evidence="4" id="KW-0238">DNA-binding</keyword>
<evidence type="ECO:0000256" key="5">
    <source>
        <dbReference type="ARBA" id="ARBA00023163"/>
    </source>
</evidence>
<dbReference type="Gene3D" id="1.10.10.10">
    <property type="entry name" value="Winged helix-like DNA-binding domain superfamily/Winged helix DNA-binding domain"/>
    <property type="match status" value="1"/>
</dbReference>
<dbReference type="PRINTS" id="PR00035">
    <property type="entry name" value="HTHGNTR"/>
</dbReference>
<evidence type="ECO:0000313" key="8">
    <source>
        <dbReference type="Proteomes" id="UP001409291"/>
    </source>
</evidence>
<dbReference type="InterPro" id="IPR015424">
    <property type="entry name" value="PyrdxlP-dep_Trfase"/>
</dbReference>
<name>A0ABV0BYN2_9SPHI</name>
<dbReference type="SUPFAM" id="SSF53383">
    <property type="entry name" value="PLP-dependent transferases"/>
    <property type="match status" value="1"/>
</dbReference>
<dbReference type="CDD" id="cd07377">
    <property type="entry name" value="WHTH_GntR"/>
    <property type="match status" value="1"/>
</dbReference>
<dbReference type="InterPro" id="IPR036390">
    <property type="entry name" value="WH_DNA-bd_sf"/>
</dbReference>
<accession>A0ABV0BYN2</accession>
<keyword evidence="5" id="KW-0804">Transcription</keyword>
<evidence type="ECO:0000256" key="2">
    <source>
        <dbReference type="ARBA" id="ARBA00022898"/>
    </source>
</evidence>
<evidence type="ECO:0000256" key="1">
    <source>
        <dbReference type="ARBA" id="ARBA00005384"/>
    </source>
</evidence>
<keyword evidence="3" id="KW-0805">Transcription regulation</keyword>
<dbReference type="SMART" id="SM00345">
    <property type="entry name" value="HTH_GNTR"/>
    <property type="match status" value="1"/>
</dbReference>
<dbReference type="GO" id="GO:0008483">
    <property type="term" value="F:transaminase activity"/>
    <property type="evidence" value="ECO:0007669"/>
    <property type="project" value="UniProtKB-KW"/>
</dbReference>
<sequence length="495" mass="56542">MNSPGQIPFNSFISLNRLDETSIYVQLAQQVIHAIQRGFIPIGTKLPGSRQLAQTLSIHRNTVVAALQELESQGWIETKPNVGSYVLRNTSKARKNSEFSQTIIQNQYADQTGYDFEKSTILENPFETSTCILKFDDGIPDSRLSPLQQLSKFYTANLKRKKNTKYLGYSDQKRPATFREQLCNFLNQSRGLHIQPKNLLITRSVEMSTYIIAQTLLQANDLVIVGQPSYFAINMIFQQAGARIKSIPVDHEGIVVESLEQICLTQKIRLLYLTPHHHYPTTVTLSQQRRTIVLALASKYGFAVIEDDYDYDFHYDDAPLLPMATVDYDGMVIYTGSFGKSLAPGFRTGFIVAPENLIKELQKLLNIMDHQGDFVMEQVLSDLIEEGEIHRYLKKSVKLYKERRNYMSYLLARELHEYVDFDIPAGGLALWTNWKKDINLIHLQKQCAKANLFLPKTLLYQAKDMTAIRIGFGNLTESEMENCVTILRDSLMTIK</sequence>
<dbReference type="InterPro" id="IPR015421">
    <property type="entry name" value="PyrdxlP-dep_Trfase_major"/>
</dbReference>
<comment type="caution">
    <text evidence="7">The sequence shown here is derived from an EMBL/GenBank/DDBJ whole genome shotgun (WGS) entry which is preliminary data.</text>
</comment>